<dbReference type="Proteomes" id="UP001212997">
    <property type="component" value="Unassembled WGS sequence"/>
</dbReference>
<dbReference type="InterPro" id="IPR045340">
    <property type="entry name" value="DUF6533"/>
</dbReference>
<feature type="transmembrane region" description="Helical" evidence="1">
    <location>
        <begin position="213"/>
        <end position="232"/>
    </location>
</feature>
<feature type="domain" description="DUF6533" evidence="2">
    <location>
        <begin position="85"/>
        <end position="120"/>
    </location>
</feature>
<evidence type="ECO:0000313" key="4">
    <source>
        <dbReference type="Proteomes" id="UP001212997"/>
    </source>
</evidence>
<gene>
    <name evidence="3" type="ORF">NLI96_g10774</name>
</gene>
<dbReference type="EMBL" id="JANAWD010000645">
    <property type="protein sequence ID" value="KAJ3476985.1"/>
    <property type="molecule type" value="Genomic_DNA"/>
</dbReference>
<evidence type="ECO:0000256" key="1">
    <source>
        <dbReference type="SAM" id="Phobius"/>
    </source>
</evidence>
<comment type="caution">
    <text evidence="3">The sequence shown here is derived from an EMBL/GenBank/DDBJ whole genome shotgun (WGS) entry which is preliminary data.</text>
</comment>
<accession>A0AAD5Y901</accession>
<evidence type="ECO:0000259" key="2">
    <source>
        <dbReference type="Pfam" id="PF20151"/>
    </source>
</evidence>
<feature type="transmembrane region" description="Helical" evidence="1">
    <location>
        <begin position="9"/>
        <end position="26"/>
    </location>
</feature>
<keyword evidence="4" id="KW-1185">Reference proteome</keyword>
<keyword evidence="1" id="KW-0812">Transmembrane</keyword>
<protein>
    <recommendedName>
        <fullName evidence="2">DUF6533 domain-containing protein</fullName>
    </recommendedName>
</protein>
<organism evidence="3 4">
    <name type="scientific">Meripilus lineatus</name>
    <dbReference type="NCBI Taxonomy" id="2056292"/>
    <lineage>
        <taxon>Eukaryota</taxon>
        <taxon>Fungi</taxon>
        <taxon>Dikarya</taxon>
        <taxon>Basidiomycota</taxon>
        <taxon>Agaricomycotina</taxon>
        <taxon>Agaricomycetes</taxon>
        <taxon>Polyporales</taxon>
        <taxon>Meripilaceae</taxon>
        <taxon>Meripilus</taxon>
    </lineage>
</organism>
<dbReference type="Pfam" id="PF20151">
    <property type="entry name" value="DUF6533"/>
    <property type="match status" value="1"/>
</dbReference>
<name>A0AAD5Y901_9APHY</name>
<sequence length="400" mass="43992">MHAAGSTPTSYISVLALVVAVTYLASGSRRNIVSKNRGLLSETSNSTGQYWHLPESLATDPVAIGLVFTALLDLCLILNFFKGLTTFDAMLTFSREVDCVWRRNFTFITILYLIQRYGLLVEHIFGLINAVLESPSVIVCFLRYLLAHHLAHFDYRAISSLRVLAITGRSWVSFIIVLLPNLFVIGSNIYNLGRVKRFDVLPGGGCTYSVRSPQPFAAAILVDLLVLGITWFKTTKISKFARNNNINLSLSTLLLRDGSIQFTYASNSDDDPLLTFGPHSALAVMNIVCAVFDTIPATIFMNGATFVIVYQESSIILSRFILDLRSVYMSDTNSGSGRTSSVRFATQISGNIGAPLEEASTWTTNAADNEPEPMLFSDDPMVEVLTSRPIADPEVSNLTE</sequence>
<feature type="transmembrane region" description="Helical" evidence="1">
    <location>
        <begin position="171"/>
        <end position="193"/>
    </location>
</feature>
<reference evidence="3" key="1">
    <citation type="submission" date="2022-07" db="EMBL/GenBank/DDBJ databases">
        <title>Genome Sequence of Physisporinus lineatus.</title>
        <authorList>
            <person name="Buettner E."/>
        </authorList>
    </citation>
    <scope>NUCLEOTIDE SEQUENCE</scope>
    <source>
        <strain evidence="3">VT162</strain>
    </source>
</reference>
<feature type="transmembrane region" description="Helical" evidence="1">
    <location>
        <begin position="124"/>
        <end position="146"/>
    </location>
</feature>
<keyword evidence="1" id="KW-0472">Membrane</keyword>
<keyword evidence="1" id="KW-1133">Transmembrane helix</keyword>
<dbReference type="AlphaFoldDB" id="A0AAD5Y901"/>
<feature type="transmembrane region" description="Helical" evidence="1">
    <location>
        <begin position="62"/>
        <end position="81"/>
    </location>
</feature>
<evidence type="ECO:0000313" key="3">
    <source>
        <dbReference type="EMBL" id="KAJ3476985.1"/>
    </source>
</evidence>
<proteinExistence type="predicted"/>